<dbReference type="OrthoDB" id="3245799at2"/>
<dbReference type="STRING" id="1869.MB27_35565"/>
<gene>
    <name evidence="3" type="ORF">MB27_35565</name>
</gene>
<feature type="compositionally biased region" description="Gly residues" evidence="1">
    <location>
        <begin position="813"/>
        <end position="825"/>
    </location>
</feature>
<evidence type="ECO:0000256" key="1">
    <source>
        <dbReference type="SAM" id="MobiDB-lite"/>
    </source>
</evidence>
<evidence type="ECO:0000313" key="3">
    <source>
        <dbReference type="EMBL" id="KHD73269.1"/>
    </source>
</evidence>
<feature type="domain" description="DUF7824" evidence="2">
    <location>
        <begin position="552"/>
        <end position="613"/>
    </location>
</feature>
<dbReference type="eggNOG" id="ENOG502Z9S7">
    <property type="taxonomic scope" value="Bacteria"/>
</dbReference>
<keyword evidence="4" id="KW-1185">Reference proteome</keyword>
<organism evidence="3 4">
    <name type="scientific">Actinoplanes utahensis</name>
    <dbReference type="NCBI Taxonomy" id="1869"/>
    <lineage>
        <taxon>Bacteria</taxon>
        <taxon>Bacillati</taxon>
        <taxon>Actinomycetota</taxon>
        <taxon>Actinomycetes</taxon>
        <taxon>Micromonosporales</taxon>
        <taxon>Micromonosporaceae</taxon>
        <taxon>Actinoplanes</taxon>
    </lineage>
</organism>
<evidence type="ECO:0000259" key="2">
    <source>
        <dbReference type="Pfam" id="PF25148"/>
    </source>
</evidence>
<feature type="region of interest" description="Disordered" evidence="1">
    <location>
        <begin position="785"/>
        <end position="825"/>
    </location>
</feature>
<dbReference type="EMBL" id="JRTT01000132">
    <property type="protein sequence ID" value="KHD73269.1"/>
    <property type="molecule type" value="Genomic_DNA"/>
</dbReference>
<evidence type="ECO:0000313" key="4">
    <source>
        <dbReference type="Proteomes" id="UP000054537"/>
    </source>
</evidence>
<dbReference type="Pfam" id="PF25148">
    <property type="entry name" value="DUF7824"/>
    <property type="match status" value="1"/>
</dbReference>
<name>A0A0A6UG48_ACTUT</name>
<accession>A0A0A6UG48</accession>
<comment type="caution">
    <text evidence="3">The sequence shown here is derived from an EMBL/GenBank/DDBJ whole genome shotgun (WGS) entry which is preliminary data.</text>
</comment>
<reference evidence="3 4" key="1">
    <citation type="submission" date="2014-10" db="EMBL/GenBank/DDBJ databases">
        <title>Draft genome sequence of Actinoplanes utahensis NRRL 12052.</title>
        <authorList>
            <person name="Velasco-Bucheli B."/>
            <person name="del Cerro C."/>
            <person name="Hormigo D."/>
            <person name="Garcia J.L."/>
            <person name="Acebal C."/>
            <person name="Arroyo M."/>
            <person name="de la Mata I."/>
        </authorList>
    </citation>
    <scope>NUCLEOTIDE SEQUENCE [LARGE SCALE GENOMIC DNA]</scope>
    <source>
        <strain evidence="3 4">NRRL 12052</strain>
    </source>
</reference>
<dbReference type="InterPro" id="IPR056726">
    <property type="entry name" value="DUF7824"/>
</dbReference>
<protein>
    <recommendedName>
        <fullName evidence="2">DUF7824 domain-containing protein</fullName>
    </recommendedName>
</protein>
<dbReference type="AlphaFoldDB" id="A0A0A6UG48"/>
<dbReference type="RefSeq" id="WP_043532314.1">
    <property type="nucleotide sequence ID" value="NZ_BAABKU010000005.1"/>
</dbReference>
<dbReference type="Proteomes" id="UP000054537">
    <property type="component" value="Unassembled WGS sequence"/>
</dbReference>
<proteinExistence type="predicted"/>
<sequence length="947" mass="98700">MSLDWAVLLRRAVDADHSGVTALLLGAPEDERLGFFPQVEAGIKGLDDWWSGPSHPAAGLALAVVGTAPSAARAAALLTRRDLRDRWAWMPVDRLLAVAAAREVHWLGDLGVRLAGRLPTRDVWDGRDWEFVAALLRAGGTPPPATEGVVRGWLAGLIRPNGRRMPPLTTRLRDDEHLDLLLPAVFEIDGSGAQISSASVDENAVRFPEAVAALVAEGRLERKTVLAATVDRLVRGDKPNALRPFTLLHEALAPAVDEIAAHAVDYTRLLAEGPGPLATLAQPLLRTLGEAGRLDLDDLLEVSATVLLRREKTLVKAQLTWLEKTARREPDRAGEIYETISHAFGHPALDIQDRALTMIAKRLPRLAPETVARLAGAAEILAGDLPARAATIFGTVAPMTEPAGPPALPSPAGPALMPPPIGTPGELAEEIAALLHEPSGVRWERVLAGLVALHATTGEDALSAALTPLLERYPGRFHDDRWNPGSPFVRLGTAIRMATVRPRHDSTHQRLYREVRIAWQEGRRGGTGSALSSGPEGVLALRAAEIAVHINGSMMPELVATPTHVTGSIDPAVLLDRLTRAEAEGRQPWSFDLEQALLRLPRGAVDPAVTAGAAALTSPAGRQFAQWLASGGLPDPVSATFVHLGRKSTAGAYTWDRPVPRRVTATLRPCRDGGLRLERQLLTLTPPEHPIHTPGDVEGVEEVLAMVLPHHREVAAAWALGGLAALADQDQKGAGRLLPLLAECGGPVGPALAAGLAYAFGAKQESDRAAAVDAFLTLAAGPTAHGPGAAGGEPRVAGTGPGAAGGEPRVAGTGPGAAGGEPGGPAVAGGAPWVAGTGSFAAAAGVALGDLAADGTVKLSRVIPALDDVHRAGASAAVWELLAAALPPLLPTGQRAVPELLELATQVAAALGVRAPVAGLSEVAARPGSSRLVQESRRLRAVLTAPA</sequence>